<gene>
    <name evidence="3" type="ORF">GOB87_07095</name>
</gene>
<name>A0A967B5Q6_9PROT</name>
<dbReference type="SUPFAM" id="SSF53756">
    <property type="entry name" value="UDP-Glycosyltransferase/glycogen phosphorylase"/>
    <property type="match status" value="1"/>
</dbReference>
<evidence type="ECO:0000313" key="3">
    <source>
        <dbReference type="EMBL" id="NHO53729.1"/>
    </source>
</evidence>
<dbReference type="RefSeq" id="WP_166314329.1">
    <property type="nucleotide sequence ID" value="NZ_WOTH01000011.1"/>
</dbReference>
<dbReference type="PANTHER" id="PTHR46401:SF2">
    <property type="entry name" value="GLYCOSYLTRANSFERASE WBBK-RELATED"/>
    <property type="match status" value="1"/>
</dbReference>
<dbReference type="AlphaFoldDB" id="A0A967B5Q6"/>
<proteinExistence type="predicted"/>
<dbReference type="Pfam" id="PF00534">
    <property type="entry name" value="Glycos_transf_1"/>
    <property type="match status" value="1"/>
</dbReference>
<dbReference type="EMBL" id="WOTH01000011">
    <property type="protein sequence ID" value="NHO53729.1"/>
    <property type="molecule type" value="Genomic_DNA"/>
</dbReference>
<evidence type="ECO:0000313" key="4">
    <source>
        <dbReference type="Proteomes" id="UP000597459"/>
    </source>
</evidence>
<sequence length="459" mass="50546">MPFLPLSSSPQPRVWFDVEDLFEYARTGSRPSGIQRVAFEIQSAMQALPEMQGTCVGFLRHTTDGRGFTPVKPESVRALHDRLCSHALSVTTHIETGNESEQEASSARRLARHLPASLRVPLGQLVSHQSAAFRDVSALLRATGTTLRQTWTERHTAQEANIAPPRAGDILLALGAPWSHTAYGTLLERARDQGMRTGLLVHDLVPLIAPEWCRPGLPRVFRRWCESTLPAIDRLFAVSHSTRDDIARLFPGKAASVIRMGTGFSTPRSITGHTDLPLSLRAPFVLVVGTIEVRKNHALLFRLWRKLLADHPRATIPRLVMAGSPGWLASDLMQQIRNCNFLNGHIALVHAPSDALLEALYRHALFTLVPSLHEGWGLPVTESLAHGTPCLIANRGALPEAGGRLTPLFDPDNLHDVQACVERVIHAPAELARLRSRIATTFQPTPWSVAAQQLLSAFH</sequence>
<protein>
    <submittedName>
        <fullName evidence="3">Glycosyltransferase</fullName>
    </submittedName>
</protein>
<keyword evidence="1" id="KW-0808">Transferase</keyword>
<keyword evidence="4" id="KW-1185">Reference proteome</keyword>
<evidence type="ECO:0000256" key="1">
    <source>
        <dbReference type="ARBA" id="ARBA00022679"/>
    </source>
</evidence>
<dbReference type="GO" id="GO:0016757">
    <property type="term" value="F:glycosyltransferase activity"/>
    <property type="evidence" value="ECO:0007669"/>
    <property type="project" value="InterPro"/>
</dbReference>
<accession>A0A967B5Q6</accession>
<evidence type="ECO:0000259" key="2">
    <source>
        <dbReference type="Pfam" id="PF00534"/>
    </source>
</evidence>
<dbReference type="InterPro" id="IPR001296">
    <property type="entry name" value="Glyco_trans_1"/>
</dbReference>
<organism evidence="3 4">
    <name type="scientific">Acetobacter estunensis</name>
    <dbReference type="NCBI Taxonomy" id="104097"/>
    <lineage>
        <taxon>Bacteria</taxon>
        <taxon>Pseudomonadati</taxon>
        <taxon>Pseudomonadota</taxon>
        <taxon>Alphaproteobacteria</taxon>
        <taxon>Acetobacterales</taxon>
        <taxon>Acetobacteraceae</taxon>
        <taxon>Acetobacter</taxon>
    </lineage>
</organism>
<dbReference type="Proteomes" id="UP000597459">
    <property type="component" value="Unassembled WGS sequence"/>
</dbReference>
<comment type="caution">
    <text evidence="3">The sequence shown here is derived from an EMBL/GenBank/DDBJ whole genome shotgun (WGS) entry which is preliminary data.</text>
</comment>
<dbReference type="Gene3D" id="3.40.50.2000">
    <property type="entry name" value="Glycogen Phosphorylase B"/>
    <property type="match status" value="1"/>
</dbReference>
<feature type="domain" description="Glycosyl transferase family 1" evidence="2">
    <location>
        <begin position="281"/>
        <end position="434"/>
    </location>
</feature>
<dbReference type="PANTHER" id="PTHR46401">
    <property type="entry name" value="GLYCOSYLTRANSFERASE WBBK-RELATED"/>
    <property type="match status" value="1"/>
</dbReference>
<reference evidence="3" key="1">
    <citation type="submission" date="2019-11" db="EMBL/GenBank/DDBJ databases">
        <title>Description of new Acetobacter species.</title>
        <authorList>
            <person name="Cleenwerck I."/>
            <person name="Sombolestani A.S."/>
        </authorList>
    </citation>
    <scope>NUCLEOTIDE SEQUENCE</scope>
    <source>
        <strain evidence="3">LMG 1626</strain>
    </source>
</reference>
<dbReference type="CDD" id="cd03809">
    <property type="entry name" value="GT4_MtfB-like"/>
    <property type="match status" value="1"/>
</dbReference>